<sequence>MIGMPELSILFLLIFVVYPLVVVYTVRHTMPKAAKYIIATVPLGLAPLIATVVLIRKVWYADA</sequence>
<reference evidence="2 4" key="1">
    <citation type="journal article" date="2015" name="Genome Announc.">
        <title>Draft Genome Sequence of a Heterotrophic Facultative Anaerobic Thermophilic Bacterium, Ardenticatena maritima Strain 110ST.</title>
        <authorList>
            <person name="Kawaichi S."/>
            <person name="Yoshida T."/>
            <person name="Sako Y."/>
            <person name="Nakamura R."/>
        </authorList>
    </citation>
    <scope>NUCLEOTIDE SEQUENCE [LARGE SCALE GENOMIC DNA]</scope>
    <source>
        <strain evidence="2 4">110S</strain>
    </source>
</reference>
<protein>
    <submittedName>
        <fullName evidence="2">Uncharacterized protein</fullName>
    </submittedName>
</protein>
<accession>A0A0M9UDP7</accession>
<evidence type="ECO:0000313" key="5">
    <source>
        <dbReference type="Proteomes" id="UP000050502"/>
    </source>
</evidence>
<keyword evidence="4" id="KW-1185">Reference proteome</keyword>
<dbReference type="Proteomes" id="UP000037784">
    <property type="component" value="Unassembled WGS sequence"/>
</dbReference>
<dbReference type="Proteomes" id="UP000050502">
    <property type="component" value="Unassembled WGS sequence"/>
</dbReference>
<evidence type="ECO:0000313" key="3">
    <source>
        <dbReference type="EMBL" id="KPL88472.1"/>
    </source>
</evidence>
<keyword evidence="1" id="KW-1133">Transmembrane helix</keyword>
<dbReference type="EMBL" id="LGKN01000004">
    <property type="protein sequence ID" value="KPL88472.1"/>
    <property type="molecule type" value="Genomic_DNA"/>
</dbReference>
<dbReference type="InParanoid" id="A0A0M9UDP7"/>
<evidence type="ECO:0000313" key="4">
    <source>
        <dbReference type="Proteomes" id="UP000037784"/>
    </source>
</evidence>
<reference evidence="4" key="3">
    <citation type="submission" date="2015-08" db="EMBL/GenBank/DDBJ databases">
        <title>Draft Genome Sequence of a Heterotrophic Facultative Anaerobic Bacterium Ardenticatena maritima Strain 110S.</title>
        <authorList>
            <person name="Kawaichi S."/>
            <person name="Yoshida T."/>
            <person name="Sako Y."/>
            <person name="Nakamura R."/>
        </authorList>
    </citation>
    <scope>NUCLEOTIDE SEQUENCE [LARGE SCALE GENOMIC DNA]</scope>
    <source>
        <strain evidence="4">110S</strain>
    </source>
</reference>
<evidence type="ECO:0000256" key="1">
    <source>
        <dbReference type="SAM" id="Phobius"/>
    </source>
</evidence>
<gene>
    <name evidence="2" type="ORF">ARMA_2603</name>
    <name evidence="3" type="ORF">SE16_06660</name>
</gene>
<dbReference type="AlphaFoldDB" id="A0A0M9UDP7"/>
<keyword evidence="1" id="KW-0812">Transmembrane</keyword>
<dbReference type="RefSeq" id="WP_054493905.1">
    <property type="nucleotide sequence ID" value="NZ_BBZA01000228.1"/>
</dbReference>
<organism evidence="2 4">
    <name type="scientific">Ardenticatena maritima</name>
    <dbReference type="NCBI Taxonomy" id="872965"/>
    <lineage>
        <taxon>Bacteria</taxon>
        <taxon>Bacillati</taxon>
        <taxon>Chloroflexota</taxon>
        <taxon>Ardenticatenia</taxon>
        <taxon>Ardenticatenales</taxon>
        <taxon>Ardenticatenaceae</taxon>
        <taxon>Ardenticatena</taxon>
    </lineage>
</organism>
<feature type="transmembrane region" description="Helical" evidence="1">
    <location>
        <begin position="33"/>
        <end position="55"/>
    </location>
</feature>
<proteinExistence type="predicted"/>
<name>A0A0M9UDP7_9CHLR</name>
<dbReference type="EMBL" id="BBZA01000228">
    <property type="protein sequence ID" value="GAP64180.1"/>
    <property type="molecule type" value="Genomic_DNA"/>
</dbReference>
<comment type="caution">
    <text evidence="2">The sequence shown here is derived from an EMBL/GenBank/DDBJ whole genome shotgun (WGS) entry which is preliminary data.</text>
</comment>
<evidence type="ECO:0000313" key="2">
    <source>
        <dbReference type="EMBL" id="GAP64180.1"/>
    </source>
</evidence>
<feature type="transmembrane region" description="Helical" evidence="1">
    <location>
        <begin position="7"/>
        <end position="27"/>
    </location>
</feature>
<keyword evidence="1" id="KW-0472">Membrane</keyword>
<reference evidence="3 5" key="2">
    <citation type="submission" date="2015-07" db="EMBL/GenBank/DDBJ databases">
        <title>Whole genome sequence of Ardenticatena maritima DSM 23922.</title>
        <authorList>
            <person name="Hemp J."/>
            <person name="Ward L.M."/>
            <person name="Pace L.A."/>
            <person name="Fischer W.W."/>
        </authorList>
    </citation>
    <scope>NUCLEOTIDE SEQUENCE [LARGE SCALE GENOMIC DNA]</scope>
    <source>
        <strain evidence="3 5">110S</strain>
    </source>
</reference>